<reference evidence="4 5" key="1">
    <citation type="journal article" date="2015" name="Sci. Rep.">
        <title>Genome of the facultative scuticociliatosis pathogen Pseudocohnilembus persalinus provides insight into its virulence through horizontal gene transfer.</title>
        <authorList>
            <person name="Xiong J."/>
            <person name="Wang G."/>
            <person name="Cheng J."/>
            <person name="Tian M."/>
            <person name="Pan X."/>
            <person name="Warren A."/>
            <person name="Jiang C."/>
            <person name="Yuan D."/>
            <person name="Miao W."/>
        </authorList>
    </citation>
    <scope>NUCLEOTIDE SEQUENCE [LARGE SCALE GENOMIC DNA]</scope>
    <source>
        <strain evidence="4">36N120E</strain>
    </source>
</reference>
<accession>A0A0V0QDM9</accession>
<dbReference type="Proteomes" id="UP000054937">
    <property type="component" value="Unassembled WGS sequence"/>
</dbReference>
<comment type="caution">
    <text evidence="4">The sequence shown here is derived from an EMBL/GenBank/DDBJ whole genome shotgun (WGS) entry which is preliminary data.</text>
</comment>
<protein>
    <submittedName>
        <fullName evidence="4">WD40-repeat-containing domain</fullName>
    </submittedName>
</protein>
<dbReference type="OrthoDB" id="256303at2759"/>
<dbReference type="InterPro" id="IPR036322">
    <property type="entry name" value="WD40_repeat_dom_sf"/>
</dbReference>
<dbReference type="GO" id="GO:1990234">
    <property type="term" value="C:transferase complex"/>
    <property type="evidence" value="ECO:0007669"/>
    <property type="project" value="UniProtKB-ARBA"/>
</dbReference>
<gene>
    <name evidence="4" type="ORF">PPERSA_10728</name>
</gene>
<dbReference type="PANTHER" id="PTHR22847:SF637">
    <property type="entry name" value="WD REPEAT DOMAIN 5B"/>
    <property type="match status" value="1"/>
</dbReference>
<dbReference type="InterPro" id="IPR015943">
    <property type="entry name" value="WD40/YVTN_repeat-like_dom_sf"/>
</dbReference>
<evidence type="ECO:0000256" key="3">
    <source>
        <dbReference type="PROSITE-ProRule" id="PRU00221"/>
    </source>
</evidence>
<name>A0A0V0QDM9_PSEPJ</name>
<dbReference type="AlphaFoldDB" id="A0A0V0QDM9"/>
<keyword evidence="5" id="KW-1185">Reference proteome</keyword>
<dbReference type="SMART" id="SM00320">
    <property type="entry name" value="WD40"/>
    <property type="match status" value="7"/>
</dbReference>
<dbReference type="PROSITE" id="PS50082">
    <property type="entry name" value="WD_REPEATS_2"/>
    <property type="match status" value="2"/>
</dbReference>
<dbReference type="InParanoid" id="A0A0V0QDM9"/>
<keyword evidence="2" id="KW-0677">Repeat</keyword>
<dbReference type="InterPro" id="IPR001680">
    <property type="entry name" value="WD40_rpt"/>
</dbReference>
<proteinExistence type="predicted"/>
<dbReference type="Pfam" id="PF00400">
    <property type="entry name" value="WD40"/>
    <property type="match status" value="3"/>
</dbReference>
<feature type="repeat" description="WD" evidence="3">
    <location>
        <begin position="359"/>
        <end position="402"/>
    </location>
</feature>
<evidence type="ECO:0000313" key="4">
    <source>
        <dbReference type="EMBL" id="KRX00229.1"/>
    </source>
</evidence>
<organism evidence="4 5">
    <name type="scientific">Pseudocohnilembus persalinus</name>
    <name type="common">Ciliate</name>
    <dbReference type="NCBI Taxonomy" id="266149"/>
    <lineage>
        <taxon>Eukaryota</taxon>
        <taxon>Sar</taxon>
        <taxon>Alveolata</taxon>
        <taxon>Ciliophora</taxon>
        <taxon>Intramacronucleata</taxon>
        <taxon>Oligohymenophorea</taxon>
        <taxon>Scuticociliatia</taxon>
        <taxon>Philasterida</taxon>
        <taxon>Pseudocohnilembidae</taxon>
        <taxon>Pseudocohnilembus</taxon>
    </lineage>
</organism>
<dbReference type="SUPFAM" id="SSF50978">
    <property type="entry name" value="WD40 repeat-like"/>
    <property type="match status" value="1"/>
</dbReference>
<dbReference type="PANTHER" id="PTHR22847">
    <property type="entry name" value="WD40 REPEAT PROTEIN"/>
    <property type="match status" value="1"/>
</dbReference>
<evidence type="ECO:0000256" key="2">
    <source>
        <dbReference type="ARBA" id="ARBA00022737"/>
    </source>
</evidence>
<evidence type="ECO:0000256" key="1">
    <source>
        <dbReference type="ARBA" id="ARBA00022574"/>
    </source>
</evidence>
<dbReference type="EMBL" id="LDAU01000194">
    <property type="protein sequence ID" value="KRX00229.1"/>
    <property type="molecule type" value="Genomic_DNA"/>
</dbReference>
<feature type="repeat" description="WD" evidence="3">
    <location>
        <begin position="254"/>
        <end position="295"/>
    </location>
</feature>
<sequence>MIVNFLKKQKEQLQNKNYSNDKNVPENGNKKINKKEDYDLIGLFGSQAMDMLGLQSQELQKSQTNQFKTSEVDINNQVLGEEIDEKIQEINIKAVEKLLQTQKKLQDQQKQLNQAGDDQEIFIDIRHSSPINADEKKMVRDLVFLDGNRIATCSVDKQIIIWQQNGQKIQQKKMHKKFIQQLAYSSNFGLLASVDIGGTLIVWKDNYHATLQNTNSQPVKKYDEKNGGIEYIIGQNNCHKDNTYSVIFLDQLYNNNNNNNNNQLQLNQEQQLIATSGNDNCVKIWKINKNSLDLLYVLKNQSDICFSVLNNTVRREIISGGDGNILIWKDPTQQLTNDSSTKSKKVVKEQQQIYEVKSFKAHSGYINQMILQISNQSPVIFTCSDDQTVKIWDAYSYNLLNVLEESMSIGSICYIDISQILVVGLWDENSESGGICFWAQGDDDQYEQIQQVEKVKSGVTSVKINYENNLLISSHLNGKLEIFSLKYEVVNS</sequence>
<dbReference type="Gene3D" id="2.130.10.10">
    <property type="entry name" value="YVTN repeat-like/Quinoprotein amine dehydrogenase"/>
    <property type="match status" value="2"/>
</dbReference>
<evidence type="ECO:0000313" key="5">
    <source>
        <dbReference type="Proteomes" id="UP000054937"/>
    </source>
</evidence>
<keyword evidence="1 3" id="KW-0853">WD repeat</keyword>